<evidence type="ECO:0000313" key="3">
    <source>
        <dbReference type="Proteomes" id="UP000230055"/>
    </source>
</evidence>
<dbReference type="InterPro" id="IPR036515">
    <property type="entry name" value="Transposase_17_sf"/>
</dbReference>
<feature type="domain" description="Transposase IS200-like" evidence="1">
    <location>
        <begin position="10"/>
        <end position="159"/>
    </location>
</feature>
<protein>
    <recommendedName>
        <fullName evidence="1">Transposase IS200-like domain-containing protein</fullName>
    </recommendedName>
</protein>
<dbReference type="GO" id="GO:0004803">
    <property type="term" value="F:transposase activity"/>
    <property type="evidence" value="ECO:0007669"/>
    <property type="project" value="InterPro"/>
</dbReference>
<dbReference type="SMART" id="SM01321">
    <property type="entry name" value="Y1_Tnp"/>
    <property type="match status" value="1"/>
</dbReference>
<reference evidence="3" key="1">
    <citation type="submission" date="2017-09" db="EMBL/GenBank/DDBJ databases">
        <title>Depth-based differentiation of microbial function through sediment-hosted aquifers and enrichment of novel symbionts in the deep terrestrial subsurface.</title>
        <authorList>
            <person name="Probst A.J."/>
            <person name="Ladd B."/>
            <person name="Jarett J.K."/>
            <person name="Geller-Mcgrath D.E."/>
            <person name="Sieber C.M.K."/>
            <person name="Emerson J.B."/>
            <person name="Anantharaman K."/>
            <person name="Thomas B.C."/>
            <person name="Malmstrom R."/>
            <person name="Stieglmeier M."/>
            <person name="Klingl A."/>
            <person name="Woyke T."/>
            <person name="Ryan C.M."/>
            <person name="Banfield J.F."/>
        </authorList>
    </citation>
    <scope>NUCLEOTIDE SEQUENCE [LARGE SCALE GENOMIC DNA]</scope>
</reference>
<proteinExistence type="predicted"/>
<dbReference type="GO" id="GO:0006313">
    <property type="term" value="P:DNA transposition"/>
    <property type="evidence" value="ECO:0007669"/>
    <property type="project" value="InterPro"/>
</dbReference>
<dbReference type="Proteomes" id="UP000230055">
    <property type="component" value="Unassembled WGS sequence"/>
</dbReference>
<dbReference type="GO" id="GO:0003677">
    <property type="term" value="F:DNA binding"/>
    <property type="evidence" value="ECO:0007669"/>
    <property type="project" value="InterPro"/>
</dbReference>
<dbReference type="EMBL" id="PFLX01000016">
    <property type="protein sequence ID" value="PIY90961.1"/>
    <property type="molecule type" value="Genomic_DNA"/>
</dbReference>
<accession>A0A2M7R837</accession>
<dbReference type="PANTHER" id="PTHR34322">
    <property type="entry name" value="TRANSPOSASE, Y1_TNP DOMAIN-CONTAINING"/>
    <property type="match status" value="1"/>
</dbReference>
<gene>
    <name evidence="2" type="ORF">COY72_00660</name>
</gene>
<dbReference type="Gene3D" id="3.30.70.1290">
    <property type="entry name" value="Transposase IS200-like"/>
    <property type="match status" value="1"/>
</dbReference>
<organism evidence="2 3">
    <name type="scientific">Candidatus Nealsonbacteria bacterium CG_4_10_14_0_8_um_filter_35_10</name>
    <dbReference type="NCBI Taxonomy" id="1974683"/>
    <lineage>
        <taxon>Bacteria</taxon>
        <taxon>Candidatus Nealsoniibacteriota</taxon>
    </lineage>
</organism>
<evidence type="ECO:0000259" key="1">
    <source>
        <dbReference type="SMART" id="SM01321"/>
    </source>
</evidence>
<dbReference type="SUPFAM" id="SSF143422">
    <property type="entry name" value="Transposase IS200-like"/>
    <property type="match status" value="1"/>
</dbReference>
<dbReference type="PANTHER" id="PTHR34322:SF2">
    <property type="entry name" value="TRANSPOSASE IS200-LIKE DOMAIN-CONTAINING PROTEIN"/>
    <property type="match status" value="1"/>
</dbReference>
<dbReference type="InterPro" id="IPR002686">
    <property type="entry name" value="Transposase_17"/>
</dbReference>
<comment type="caution">
    <text evidence="2">The sequence shown here is derived from an EMBL/GenBank/DDBJ whole genome shotgun (WGS) entry which is preliminary data.</text>
</comment>
<evidence type="ECO:0000313" key="2">
    <source>
        <dbReference type="EMBL" id="PIY90961.1"/>
    </source>
</evidence>
<name>A0A2M7R837_9BACT</name>
<dbReference type="AlphaFoldDB" id="A0A2M7R837"/>
<sequence>MNSKKEISFDKSIPYHVVTRAVEGREIFIREEDCLRCIFQIHAANIGRPGPNLHRKDIMKTARALLNGEDISEKFAIVEHPPLVYVFSFNEVINHVHFILVPRVEGGISKYMQKWKIGFAMYHNLKYDHRANLFEKPYKIIPIQTNFQLDAVIRYVNVKNCLDIFQPGWEKNGLKDEKAALKFLKEYQFSSFPDLFGERNSKILVPREILEEYLGKEITESKEEYLNFIKDYLKEKMNSFYPLFLEK</sequence>